<comment type="caution">
    <text evidence="3">The sequence shown here is derived from an EMBL/GenBank/DDBJ whole genome shotgun (WGS) entry which is preliminary data.</text>
</comment>
<dbReference type="SUPFAM" id="SSF56281">
    <property type="entry name" value="Metallo-hydrolase/oxidoreductase"/>
    <property type="match status" value="1"/>
</dbReference>
<feature type="transmembrane region" description="Helical" evidence="1">
    <location>
        <begin position="57"/>
        <end position="76"/>
    </location>
</feature>
<feature type="domain" description="Metallo-beta-lactamase" evidence="2">
    <location>
        <begin position="89"/>
        <end position="300"/>
    </location>
</feature>
<evidence type="ECO:0000256" key="1">
    <source>
        <dbReference type="SAM" id="Phobius"/>
    </source>
</evidence>
<sequence length="359" mass="40548">MKLTEAVIHLMEETTFFISEHTSFSVIIGRLPTIALVSAVVFFILLLLIIEQKNAKLRLYALPIIGIVISVFSVRYSPFGQVHMIDVGQGESILIKEPWGRGNYLIDTGGLANWNSEEPWEVRKSAFNVGEDIVVPVLKSQGVHRIETVIITHSDWDHYGGLDDLSKHLPIKAVLATESTLTDPAFLASLQHLQLTDTDMLSVEKHPLEALPEQLRALDSFQPTQDNKNNESLILIGLIGEYTWLFTGDLEKEGEQNLLKMYPNMTVDVLKVGHHGSQTSTTDSFLDHLSPTYAWISAGKNNSYGHPHSDVMTRLEKREIEIYQTNVQGAIQYRYTDSWLLDKLLHQVSFIQTKNIEKE</sequence>
<dbReference type="InterPro" id="IPR036866">
    <property type="entry name" value="RibonucZ/Hydroxyglut_hydro"/>
</dbReference>
<keyword evidence="1" id="KW-0472">Membrane</keyword>
<protein>
    <recommendedName>
        <fullName evidence="2">Metallo-beta-lactamase domain-containing protein</fullName>
    </recommendedName>
</protein>
<keyword evidence="1" id="KW-1133">Transmembrane helix</keyword>
<reference evidence="3 4" key="1">
    <citation type="journal article" date="2019" name="Int. J. Syst. Evol. Microbiol.">
        <title>The Global Catalogue of Microorganisms (GCM) 10K type strain sequencing project: providing services to taxonomists for standard genome sequencing and annotation.</title>
        <authorList>
            <consortium name="The Broad Institute Genomics Platform"/>
            <consortium name="The Broad Institute Genome Sequencing Center for Infectious Disease"/>
            <person name="Wu L."/>
            <person name="Ma J."/>
        </authorList>
    </citation>
    <scope>NUCLEOTIDE SEQUENCE [LARGE SCALE GENOMIC DNA]</scope>
    <source>
        <strain evidence="3 4">JCM 12662</strain>
    </source>
</reference>
<proteinExistence type="predicted"/>
<name>A0ABN0XK64_9LACT</name>
<dbReference type="InterPro" id="IPR004797">
    <property type="entry name" value="Competence_ComEC/Rec2"/>
</dbReference>
<dbReference type="CDD" id="cd07731">
    <property type="entry name" value="ComA-like_MBL-fold"/>
    <property type="match status" value="1"/>
</dbReference>
<keyword evidence="4" id="KW-1185">Reference proteome</keyword>
<evidence type="ECO:0000313" key="3">
    <source>
        <dbReference type="EMBL" id="GAA0366198.1"/>
    </source>
</evidence>
<evidence type="ECO:0000259" key="2">
    <source>
        <dbReference type="SMART" id="SM00849"/>
    </source>
</evidence>
<keyword evidence="1" id="KW-0812">Transmembrane</keyword>
<dbReference type="InterPro" id="IPR052159">
    <property type="entry name" value="Competence_DNA_uptake"/>
</dbReference>
<dbReference type="NCBIfam" id="TIGR00361">
    <property type="entry name" value="ComEC_Rec2"/>
    <property type="match status" value="1"/>
</dbReference>
<accession>A0ABN0XK64</accession>
<gene>
    <name evidence="3" type="ORF">GCM10008932_17950</name>
</gene>
<dbReference type="Pfam" id="PF00753">
    <property type="entry name" value="Lactamase_B"/>
    <property type="match status" value="1"/>
</dbReference>
<dbReference type="PANTHER" id="PTHR30619:SF1">
    <property type="entry name" value="RECOMBINATION PROTEIN 2"/>
    <property type="match status" value="1"/>
</dbReference>
<dbReference type="InterPro" id="IPR035681">
    <property type="entry name" value="ComA-like_MBL"/>
</dbReference>
<dbReference type="Gene3D" id="3.60.15.10">
    <property type="entry name" value="Ribonuclease Z/Hydroxyacylglutathione hydrolase-like"/>
    <property type="match status" value="1"/>
</dbReference>
<dbReference type="PANTHER" id="PTHR30619">
    <property type="entry name" value="DNA INTERNALIZATION/COMPETENCE PROTEIN COMEC/REC2"/>
    <property type="match status" value="1"/>
</dbReference>
<evidence type="ECO:0000313" key="4">
    <source>
        <dbReference type="Proteomes" id="UP001501166"/>
    </source>
</evidence>
<feature type="transmembrane region" description="Helical" evidence="1">
    <location>
        <begin position="27"/>
        <end position="50"/>
    </location>
</feature>
<dbReference type="Proteomes" id="UP001501166">
    <property type="component" value="Unassembled WGS sequence"/>
</dbReference>
<dbReference type="InterPro" id="IPR001279">
    <property type="entry name" value="Metallo-B-lactamas"/>
</dbReference>
<dbReference type="EMBL" id="BAAACW010000112">
    <property type="protein sequence ID" value="GAA0366198.1"/>
    <property type="molecule type" value="Genomic_DNA"/>
</dbReference>
<dbReference type="SMART" id="SM00849">
    <property type="entry name" value="Lactamase_B"/>
    <property type="match status" value="1"/>
</dbReference>
<organism evidence="3 4">
    <name type="scientific">Alkalibacterium iburiense</name>
    <dbReference type="NCBI Taxonomy" id="290589"/>
    <lineage>
        <taxon>Bacteria</taxon>
        <taxon>Bacillati</taxon>
        <taxon>Bacillota</taxon>
        <taxon>Bacilli</taxon>
        <taxon>Lactobacillales</taxon>
        <taxon>Carnobacteriaceae</taxon>
        <taxon>Alkalibacterium</taxon>
    </lineage>
</organism>